<dbReference type="Pfam" id="PF02566">
    <property type="entry name" value="OsmC"/>
    <property type="match status" value="1"/>
</dbReference>
<keyword evidence="2" id="KW-1185">Reference proteome</keyword>
<protein>
    <submittedName>
        <fullName evidence="1">OsmC family protein</fullName>
    </submittedName>
</protein>
<proteinExistence type="predicted"/>
<evidence type="ECO:0000313" key="1">
    <source>
        <dbReference type="EMBL" id="MDR5898236.1"/>
    </source>
</evidence>
<comment type="caution">
    <text evidence="1">The sequence shown here is derived from an EMBL/GenBank/DDBJ whole genome shotgun (WGS) entry which is preliminary data.</text>
</comment>
<reference evidence="1 2" key="1">
    <citation type="submission" date="2023-04" db="EMBL/GenBank/DDBJ databases">
        <title>A long-awaited taxogenomic arrangement of the family Halomonadaceae.</title>
        <authorList>
            <person name="De La Haba R."/>
            <person name="Chuvochina M."/>
            <person name="Wittouck S."/>
            <person name="Arahal D.R."/>
            <person name="Sanchez-Porro C."/>
            <person name="Hugenholtz P."/>
            <person name="Ventosa A."/>
        </authorList>
    </citation>
    <scope>NUCLEOTIDE SEQUENCE [LARGE SCALE GENOMIC DNA]</scope>
    <source>
        <strain evidence="1 2">DSM 21020</strain>
    </source>
</reference>
<dbReference type="PANTHER" id="PTHR39624">
    <property type="entry name" value="PROTEIN INVOLVED IN RIMO-MEDIATED BETA-METHYLTHIOLATION OF RIBOSOMAL PROTEIN S12 YCAO"/>
    <property type="match status" value="1"/>
</dbReference>
<name>A0ABU1H311_9GAMM</name>
<dbReference type="Proteomes" id="UP001254564">
    <property type="component" value="Unassembled WGS sequence"/>
</dbReference>
<dbReference type="InterPro" id="IPR036102">
    <property type="entry name" value="OsmC/Ohrsf"/>
</dbReference>
<accession>A0ABU1H311</accession>
<dbReference type="RefSeq" id="WP_309655149.1">
    <property type="nucleotide sequence ID" value="NZ_JARWAN010000005.1"/>
</dbReference>
<dbReference type="SUPFAM" id="SSF82784">
    <property type="entry name" value="OsmC-like"/>
    <property type="match status" value="1"/>
</dbReference>
<dbReference type="EMBL" id="JARWAN010000005">
    <property type="protein sequence ID" value="MDR5898236.1"/>
    <property type="molecule type" value="Genomic_DNA"/>
</dbReference>
<dbReference type="InterPro" id="IPR015946">
    <property type="entry name" value="KH_dom-like_a/b"/>
</dbReference>
<dbReference type="InterPro" id="IPR003718">
    <property type="entry name" value="OsmC/Ohr_fam"/>
</dbReference>
<dbReference type="PANTHER" id="PTHR39624:SF2">
    <property type="entry name" value="OSMC-LIKE PROTEIN"/>
    <property type="match status" value="1"/>
</dbReference>
<evidence type="ECO:0000313" key="2">
    <source>
        <dbReference type="Proteomes" id="UP001254564"/>
    </source>
</evidence>
<organism evidence="1 2">
    <name type="scientific">Vreelandella vilamensis</name>
    <dbReference type="NCBI Taxonomy" id="531309"/>
    <lineage>
        <taxon>Bacteria</taxon>
        <taxon>Pseudomonadati</taxon>
        <taxon>Pseudomonadota</taxon>
        <taxon>Gammaproteobacteria</taxon>
        <taxon>Oceanospirillales</taxon>
        <taxon>Halomonadaceae</taxon>
        <taxon>Vreelandella</taxon>
    </lineage>
</organism>
<dbReference type="Gene3D" id="3.30.300.20">
    <property type="match status" value="1"/>
</dbReference>
<sequence length="138" mass="15840">MEKMITVISERNRIFRHRIEVSGFEDLYADVPKAYGGEESAPDPHDYFDLALGACKAITSKMYAQRKQWPLEGITTTVKRDDSQERKGLYKLEVTLEFHGIDDPEQRARLEEISHRCPIHRLMTEATVEVTTRSVGGE</sequence>
<gene>
    <name evidence="1" type="ORF">QC823_04440</name>
</gene>